<evidence type="ECO:0000313" key="6">
    <source>
        <dbReference type="Proteomes" id="UP000270342"/>
    </source>
</evidence>
<dbReference type="Gene3D" id="1.10.10.10">
    <property type="entry name" value="Winged helix-like DNA-binding domain superfamily/Winged helix DNA-binding domain"/>
    <property type="match status" value="1"/>
</dbReference>
<keyword evidence="2" id="KW-0238">DNA-binding</keyword>
<evidence type="ECO:0000313" key="5">
    <source>
        <dbReference type="EMBL" id="RKP47145.1"/>
    </source>
</evidence>
<dbReference type="PANTHER" id="PTHR33204:SF18">
    <property type="entry name" value="TRANSCRIPTIONAL REGULATORY PROTEIN"/>
    <property type="match status" value="1"/>
</dbReference>
<sequence>MISGEYDVSKAASNKGKPPLNRPLVAIEACGLAHAADLLGDRWVLLILREAFYGVTRFDAIREDIGASRQALSSRLEQLTQAGILIARAYQEPGARARNEYVLTAKGASLAPILLALLEWGQTHCLSAKARVRVVERASGRHVTCQFATADGRVVSGKDLELQLCA</sequence>
<keyword evidence="3" id="KW-0804">Transcription</keyword>
<accession>A0A494X8V2</accession>
<reference evidence="5 6" key="1">
    <citation type="submission" date="2018-10" db="EMBL/GenBank/DDBJ databases">
        <title>Robbsia sp. DHC34, isolated from soil.</title>
        <authorList>
            <person name="Gao Z.-H."/>
            <person name="Qiu L.-H."/>
        </authorList>
    </citation>
    <scope>NUCLEOTIDE SEQUENCE [LARGE SCALE GENOMIC DNA]</scope>
    <source>
        <strain evidence="5 6">DHC34</strain>
    </source>
</reference>
<evidence type="ECO:0000256" key="1">
    <source>
        <dbReference type="ARBA" id="ARBA00023015"/>
    </source>
</evidence>
<dbReference type="AlphaFoldDB" id="A0A494X8V2"/>
<evidence type="ECO:0000259" key="4">
    <source>
        <dbReference type="PROSITE" id="PS51118"/>
    </source>
</evidence>
<dbReference type="InterPro" id="IPR002577">
    <property type="entry name" value="HTH_HxlR"/>
</dbReference>
<dbReference type="InterPro" id="IPR036390">
    <property type="entry name" value="WH_DNA-bd_sf"/>
</dbReference>
<protein>
    <submittedName>
        <fullName evidence="5">Transcriptional regulator</fullName>
    </submittedName>
</protein>
<dbReference type="PANTHER" id="PTHR33204">
    <property type="entry name" value="TRANSCRIPTIONAL REGULATOR, MARR FAMILY"/>
    <property type="match status" value="1"/>
</dbReference>
<proteinExistence type="predicted"/>
<dbReference type="Proteomes" id="UP000270342">
    <property type="component" value="Unassembled WGS sequence"/>
</dbReference>
<organism evidence="5 6">
    <name type="scientific">Pararobbsia silviterrae</name>
    <dbReference type="NCBI Taxonomy" id="1792498"/>
    <lineage>
        <taxon>Bacteria</taxon>
        <taxon>Pseudomonadati</taxon>
        <taxon>Pseudomonadota</taxon>
        <taxon>Betaproteobacteria</taxon>
        <taxon>Burkholderiales</taxon>
        <taxon>Burkholderiaceae</taxon>
        <taxon>Pararobbsia</taxon>
    </lineage>
</organism>
<comment type="caution">
    <text evidence="5">The sequence shown here is derived from an EMBL/GenBank/DDBJ whole genome shotgun (WGS) entry which is preliminary data.</text>
</comment>
<gene>
    <name evidence="5" type="ORF">D7S86_23680</name>
</gene>
<dbReference type="Pfam" id="PF01638">
    <property type="entry name" value="HxlR"/>
    <property type="match status" value="1"/>
</dbReference>
<dbReference type="EMBL" id="RBZU01000013">
    <property type="protein sequence ID" value="RKP47145.1"/>
    <property type="molecule type" value="Genomic_DNA"/>
</dbReference>
<feature type="domain" description="HTH hxlR-type" evidence="4">
    <location>
        <begin position="30"/>
        <end position="129"/>
    </location>
</feature>
<name>A0A494X8V2_9BURK</name>
<keyword evidence="1" id="KW-0805">Transcription regulation</keyword>
<keyword evidence="6" id="KW-1185">Reference proteome</keyword>
<dbReference type="InterPro" id="IPR036388">
    <property type="entry name" value="WH-like_DNA-bd_sf"/>
</dbReference>
<dbReference type="GO" id="GO:0003677">
    <property type="term" value="F:DNA binding"/>
    <property type="evidence" value="ECO:0007669"/>
    <property type="project" value="UniProtKB-KW"/>
</dbReference>
<evidence type="ECO:0000256" key="2">
    <source>
        <dbReference type="ARBA" id="ARBA00023125"/>
    </source>
</evidence>
<dbReference type="PROSITE" id="PS51118">
    <property type="entry name" value="HTH_HXLR"/>
    <property type="match status" value="1"/>
</dbReference>
<evidence type="ECO:0000256" key="3">
    <source>
        <dbReference type="ARBA" id="ARBA00023163"/>
    </source>
</evidence>
<dbReference type="SUPFAM" id="SSF46785">
    <property type="entry name" value="Winged helix' DNA-binding domain"/>
    <property type="match status" value="1"/>
</dbReference>